<organism evidence="1 2">
    <name type="scientific">Leucobacter weissii</name>
    <dbReference type="NCBI Taxonomy" id="1983706"/>
    <lineage>
        <taxon>Bacteria</taxon>
        <taxon>Bacillati</taxon>
        <taxon>Actinomycetota</taxon>
        <taxon>Actinomycetes</taxon>
        <taxon>Micrococcales</taxon>
        <taxon>Microbacteriaceae</taxon>
        <taxon>Leucobacter</taxon>
    </lineage>
</organism>
<sequence length="111" mass="11889">MNEVKNTGGLDFPYVLGGFAAYDPLTYLQLSMIVAGIEMAGIEPDWDEVLANSGIGPKKDLARALVEDGIEASITDFISKDETLPAWMRNKPIHLKGSALGVVPSEVVNAI</sequence>
<reference evidence="1" key="1">
    <citation type="submission" date="2021-03" db="EMBL/GenBank/DDBJ databases">
        <title>Leucobacter chromiisoli sp. nov., isolated from chromium-containing soil of chemical plant.</title>
        <authorList>
            <person name="Xu Z."/>
        </authorList>
    </citation>
    <scope>NUCLEOTIDE SEQUENCE</scope>
    <source>
        <strain evidence="1">S27</strain>
    </source>
</reference>
<dbReference type="AlphaFoldDB" id="A0A939MPJ3"/>
<accession>A0A939MPJ3</accession>
<comment type="caution">
    <text evidence="1">The sequence shown here is derived from an EMBL/GenBank/DDBJ whole genome shotgun (WGS) entry which is preliminary data.</text>
</comment>
<evidence type="ECO:0000313" key="2">
    <source>
        <dbReference type="Proteomes" id="UP000664382"/>
    </source>
</evidence>
<dbReference type="RefSeq" id="WP_208098010.1">
    <property type="nucleotide sequence ID" value="NZ_JAGDYM010000011.1"/>
</dbReference>
<protein>
    <submittedName>
        <fullName evidence="1">Uncharacterized protein</fullName>
    </submittedName>
</protein>
<evidence type="ECO:0000313" key="1">
    <source>
        <dbReference type="EMBL" id="MBO1902241.1"/>
    </source>
</evidence>
<dbReference type="Proteomes" id="UP000664382">
    <property type="component" value="Unassembled WGS sequence"/>
</dbReference>
<dbReference type="EMBL" id="JAGDYM010000011">
    <property type="protein sequence ID" value="MBO1902241.1"/>
    <property type="molecule type" value="Genomic_DNA"/>
</dbReference>
<proteinExistence type="predicted"/>
<keyword evidence="2" id="KW-1185">Reference proteome</keyword>
<name>A0A939MPJ3_9MICO</name>
<gene>
    <name evidence="1" type="ORF">J4H92_09815</name>
</gene>